<name>A0ABY3RZY1_9MICO</name>
<feature type="chain" id="PRO_5045503605" evidence="1">
    <location>
        <begin position="25"/>
        <end position="228"/>
    </location>
</feature>
<dbReference type="CDD" id="cd12797">
    <property type="entry name" value="M23_peptidase"/>
    <property type="match status" value="1"/>
</dbReference>
<protein>
    <submittedName>
        <fullName evidence="3">M23 family metallopeptidase</fullName>
    </submittedName>
</protein>
<keyword evidence="4" id="KW-1185">Reference proteome</keyword>
<dbReference type="Pfam" id="PF01551">
    <property type="entry name" value="Peptidase_M23"/>
    <property type="match status" value="1"/>
</dbReference>
<feature type="signal peptide" evidence="1">
    <location>
        <begin position="1"/>
        <end position="24"/>
    </location>
</feature>
<evidence type="ECO:0000259" key="2">
    <source>
        <dbReference type="Pfam" id="PF01551"/>
    </source>
</evidence>
<dbReference type="SUPFAM" id="SSF51261">
    <property type="entry name" value="Duplicated hybrid motif"/>
    <property type="match status" value="1"/>
</dbReference>
<reference evidence="3 4" key="1">
    <citation type="submission" date="2023-01" db="EMBL/GenBank/DDBJ databases">
        <title>Characterization of estradiol degrading bacteria Microbacterium sp. MZT7 and reveal degrading genes through genome analysis.</title>
        <authorList>
            <person name="Hao P."/>
            <person name="Gao Y."/>
        </authorList>
    </citation>
    <scope>NUCLEOTIDE SEQUENCE [LARGE SCALE GENOMIC DNA]</scope>
    <source>
        <strain evidence="3 4">MZT7</strain>
    </source>
</reference>
<dbReference type="InterPro" id="IPR011055">
    <property type="entry name" value="Dup_hybrid_motif"/>
</dbReference>
<dbReference type="InterPro" id="IPR050570">
    <property type="entry name" value="Cell_wall_metabolism_enzyme"/>
</dbReference>
<evidence type="ECO:0000313" key="3">
    <source>
        <dbReference type="EMBL" id="UGS28481.1"/>
    </source>
</evidence>
<dbReference type="PANTHER" id="PTHR21666:SF270">
    <property type="entry name" value="MUREIN HYDROLASE ACTIVATOR ENVC"/>
    <property type="match status" value="1"/>
</dbReference>
<dbReference type="Proteomes" id="UP001199642">
    <property type="component" value="Chromosome"/>
</dbReference>
<dbReference type="InterPro" id="IPR016047">
    <property type="entry name" value="M23ase_b-sheet_dom"/>
</dbReference>
<proteinExistence type="predicted"/>
<dbReference type="PANTHER" id="PTHR21666">
    <property type="entry name" value="PEPTIDASE-RELATED"/>
    <property type="match status" value="1"/>
</dbReference>
<accession>A0ABY3RZY1</accession>
<feature type="domain" description="M23ase beta-sheet core" evidence="2">
    <location>
        <begin position="117"/>
        <end position="219"/>
    </location>
</feature>
<evidence type="ECO:0000256" key="1">
    <source>
        <dbReference type="SAM" id="SignalP"/>
    </source>
</evidence>
<dbReference type="Gene3D" id="2.70.70.10">
    <property type="entry name" value="Glucose Permease (Domain IIA)"/>
    <property type="match status" value="1"/>
</dbReference>
<dbReference type="EMBL" id="CP082781">
    <property type="protein sequence ID" value="UGS28481.1"/>
    <property type="molecule type" value="Genomic_DNA"/>
</dbReference>
<sequence>MSRTAGVALAVTALVCGTTIPAIGLVQSGAAVSSSAAAADIRAQSFTANAEVLPDVSIRGSYTATTPDELEEIQAVAAATARSGIAPIAKPGQVIIPMSAGSYTMTDGFGESRPGRSHMGQDYAASVGTPIYAAADGVVSMSQESYGGYGVTVQIEHDLGGGASAISTLYGHMDYGTRAVEVGERVTAGQYLGNVGSTGYIFGSCLHFEVHVNGAPIDPLPWLEANVR</sequence>
<gene>
    <name evidence="3" type="ORF">K8F61_06280</name>
</gene>
<evidence type="ECO:0000313" key="4">
    <source>
        <dbReference type="Proteomes" id="UP001199642"/>
    </source>
</evidence>
<organism evidence="3 4">
    <name type="scientific">Microbacterium resistens</name>
    <dbReference type="NCBI Taxonomy" id="156977"/>
    <lineage>
        <taxon>Bacteria</taxon>
        <taxon>Bacillati</taxon>
        <taxon>Actinomycetota</taxon>
        <taxon>Actinomycetes</taxon>
        <taxon>Micrococcales</taxon>
        <taxon>Microbacteriaceae</taxon>
        <taxon>Microbacterium</taxon>
    </lineage>
</organism>
<keyword evidence="1" id="KW-0732">Signal</keyword>